<comment type="caution">
    <text evidence="4">The sequence shown here is derived from an EMBL/GenBank/DDBJ whole genome shotgun (WGS) entry which is preliminary data.</text>
</comment>
<dbReference type="Proteomes" id="UP000315540">
    <property type="component" value="Unassembled WGS sequence"/>
</dbReference>
<dbReference type="RefSeq" id="WP_140593737.1">
    <property type="nucleotide sequence ID" value="NZ_VFWZ01000003.1"/>
</dbReference>
<dbReference type="AlphaFoldDB" id="A0A504JF40"/>
<dbReference type="OrthoDB" id="6376028at2"/>
<proteinExistence type="predicted"/>
<evidence type="ECO:0000256" key="1">
    <source>
        <dbReference type="ARBA" id="ARBA00022729"/>
    </source>
</evidence>
<feature type="chain" id="PRO_5021349659" evidence="2">
    <location>
        <begin position="23"/>
        <end position="560"/>
    </location>
</feature>
<evidence type="ECO:0000313" key="4">
    <source>
        <dbReference type="EMBL" id="TPN86243.1"/>
    </source>
</evidence>
<dbReference type="InterPro" id="IPR011050">
    <property type="entry name" value="Pectin_lyase_fold/virulence"/>
</dbReference>
<protein>
    <submittedName>
        <fullName evidence="4">T9SS type A sorting domain-containing protein</fullName>
    </submittedName>
</protein>
<gene>
    <name evidence="4" type="ORF">FHK87_13325</name>
</gene>
<feature type="domain" description="Secretion system C-terminal sorting" evidence="3">
    <location>
        <begin position="491"/>
        <end position="559"/>
    </location>
</feature>
<keyword evidence="1 2" id="KW-0732">Signal</keyword>
<dbReference type="Pfam" id="PF18962">
    <property type="entry name" value="Por_Secre_tail"/>
    <property type="match status" value="1"/>
</dbReference>
<evidence type="ECO:0000259" key="3">
    <source>
        <dbReference type="Pfam" id="PF18962"/>
    </source>
</evidence>
<dbReference type="SUPFAM" id="SSF51126">
    <property type="entry name" value="Pectin lyase-like"/>
    <property type="match status" value="1"/>
</dbReference>
<dbReference type="Gene3D" id="2.160.20.10">
    <property type="entry name" value="Single-stranded right-handed beta-helix, Pectin lyase-like"/>
    <property type="match status" value="1"/>
</dbReference>
<dbReference type="EMBL" id="VFWZ01000003">
    <property type="protein sequence ID" value="TPN86243.1"/>
    <property type="molecule type" value="Genomic_DNA"/>
</dbReference>
<keyword evidence="5" id="KW-1185">Reference proteome</keyword>
<feature type="signal peptide" evidence="2">
    <location>
        <begin position="1"/>
        <end position="22"/>
    </location>
</feature>
<dbReference type="InterPro" id="IPR026444">
    <property type="entry name" value="Secre_tail"/>
</dbReference>
<evidence type="ECO:0000313" key="5">
    <source>
        <dbReference type="Proteomes" id="UP000315540"/>
    </source>
</evidence>
<accession>A0A504JF40</accession>
<dbReference type="NCBIfam" id="TIGR04183">
    <property type="entry name" value="Por_Secre_tail"/>
    <property type="match status" value="1"/>
</dbReference>
<name>A0A504JF40_9FLAO</name>
<sequence>MLSKKTLFGALLALFFVHTTFAQFPKTRFTGSVSNREETLLKKPNKTDSEELTRLIDVVNGFNNGGTIKIPAGNYSLGNIKLKSNVHIAIDKDAIITLEDGEKLVFKIGSRENQAPIKNVKIYCDNCNTSLAMGEDNRYYNFDFSSKSPGSDARAFTIEKAENFHISDFKVTDNGTKFSVMNLIPLITGKFDPKKPEDSERRAKAVPKKGDIINGYTTGADYGYGLIQVQAAINVSFKDLYSGGGVTLRLESGAGSTYIGTKLDTDIAVMKGIEAYNIHGANGKGSLMLSPHGRIHGSVKARKIRSKGSAYAVEVSPGFIDREVKRNDQNVAPNRFKKGVFVGADIRDVIATSLDNTAQIKSKDWKYYPTSIRLKNYDAFLAGPNSGEAAVTGSGVRVNVPSVIPFGYFAIDEKNEVVPDVTGPNDSRYNGRKEGDGKYNITLRNVSSEDFFSCFDDPNIDNIIYNGDAKTDYCDSPSTSISVNQNNSFVVYPSPAKDILYVNAKKNSTIEIYDINGTLYTSKTSDKKDTTMDIGNLRKGMYLVKIINKNDVFNKKIIVE</sequence>
<reference evidence="4 5" key="1">
    <citation type="submission" date="2019-06" db="EMBL/GenBank/DDBJ databases">
        <authorList>
            <person name="Meng X."/>
        </authorList>
    </citation>
    <scope>NUCLEOTIDE SEQUENCE [LARGE SCALE GENOMIC DNA]</scope>
    <source>
        <strain evidence="4 5">M625</strain>
    </source>
</reference>
<evidence type="ECO:0000256" key="2">
    <source>
        <dbReference type="SAM" id="SignalP"/>
    </source>
</evidence>
<dbReference type="InterPro" id="IPR012334">
    <property type="entry name" value="Pectin_lyas_fold"/>
</dbReference>
<organism evidence="4 5">
    <name type="scientific">Aquimarina algicola</name>
    <dbReference type="NCBI Taxonomy" id="2589995"/>
    <lineage>
        <taxon>Bacteria</taxon>
        <taxon>Pseudomonadati</taxon>
        <taxon>Bacteroidota</taxon>
        <taxon>Flavobacteriia</taxon>
        <taxon>Flavobacteriales</taxon>
        <taxon>Flavobacteriaceae</taxon>
        <taxon>Aquimarina</taxon>
    </lineage>
</organism>